<feature type="transmembrane region" description="Helical" evidence="1">
    <location>
        <begin position="56"/>
        <end position="80"/>
    </location>
</feature>
<dbReference type="AlphaFoldDB" id="A0A7G3B2Z1"/>
<accession>A0A7G3B2Z1</accession>
<keyword evidence="1" id="KW-0472">Membrane</keyword>
<protein>
    <submittedName>
        <fullName evidence="2">Uncharacterized protein</fullName>
    </submittedName>
</protein>
<evidence type="ECO:0000313" key="2">
    <source>
        <dbReference type="EMBL" id="MBC1180241.1"/>
    </source>
</evidence>
<evidence type="ECO:0000256" key="1">
    <source>
        <dbReference type="SAM" id="Phobius"/>
    </source>
</evidence>
<keyword evidence="1" id="KW-0812">Transmembrane</keyword>
<name>A0A7G3B2Z1_LUTLO</name>
<dbReference type="VEuPathDB" id="VectorBase:LLONM1_010466"/>
<feature type="transmembrane region" description="Helical" evidence="1">
    <location>
        <begin position="25"/>
        <end position="44"/>
    </location>
</feature>
<sequence length="131" mass="14202">MLILCGLMNSGLSIYLVARVGRSHYLDTGIISGFSAVALGFLGFRSRQCEWLPNRNYTSGYILVTVFSLLNCCGLLVLLALHPIPGTPIHDITTGVVLGLSSLTLLLISLGAISSRWCRSPPPDNRVDYVH</sequence>
<feature type="transmembrane region" description="Helical" evidence="1">
    <location>
        <begin position="92"/>
        <end position="113"/>
    </location>
</feature>
<proteinExistence type="predicted"/>
<keyword evidence="1" id="KW-1133">Transmembrane helix</keyword>
<dbReference type="EMBL" id="GITU01011538">
    <property type="protein sequence ID" value="MBC1180241.1"/>
    <property type="molecule type" value="Transcribed_RNA"/>
</dbReference>
<organism evidence="2">
    <name type="scientific">Lutzomyia longipalpis</name>
    <name type="common">Sand fly</name>
    <dbReference type="NCBI Taxonomy" id="7200"/>
    <lineage>
        <taxon>Eukaryota</taxon>
        <taxon>Metazoa</taxon>
        <taxon>Ecdysozoa</taxon>
        <taxon>Arthropoda</taxon>
        <taxon>Hexapoda</taxon>
        <taxon>Insecta</taxon>
        <taxon>Pterygota</taxon>
        <taxon>Neoptera</taxon>
        <taxon>Endopterygota</taxon>
        <taxon>Diptera</taxon>
        <taxon>Nematocera</taxon>
        <taxon>Psychodoidea</taxon>
        <taxon>Psychodidae</taxon>
        <taxon>Lutzomyia</taxon>
        <taxon>Lutzomyia</taxon>
    </lineage>
</organism>
<reference evidence="2" key="1">
    <citation type="journal article" date="2020" name="BMC">
        <title>Leishmania infection induces a limited differential gene expression in the sand fly midgut.</title>
        <authorList>
            <person name="Coutinho-Abreu I.V."/>
            <person name="Serafim T.D."/>
            <person name="Meneses C."/>
            <person name="Kamhawi S."/>
            <person name="Oliveira F."/>
            <person name="Valenzuela J.G."/>
        </authorList>
    </citation>
    <scope>NUCLEOTIDE SEQUENCE</scope>
    <source>
        <strain evidence="2">Jacobina</strain>
        <tissue evidence="2">Midgut</tissue>
    </source>
</reference>